<evidence type="ECO:0000313" key="2">
    <source>
        <dbReference type="EMBL" id="MBE1534670.1"/>
    </source>
</evidence>
<keyword evidence="1" id="KW-0472">Membrane</keyword>
<feature type="transmembrane region" description="Helical" evidence="1">
    <location>
        <begin position="6"/>
        <end position="25"/>
    </location>
</feature>
<protein>
    <submittedName>
        <fullName evidence="2">Uncharacterized protein</fullName>
    </submittedName>
</protein>
<gene>
    <name evidence="2" type="ORF">H4W34_004503</name>
</gene>
<evidence type="ECO:0000313" key="3">
    <source>
        <dbReference type="Proteomes" id="UP000627838"/>
    </source>
</evidence>
<keyword evidence="3" id="KW-1185">Reference proteome</keyword>
<dbReference type="RefSeq" id="WP_192761012.1">
    <property type="nucleotide sequence ID" value="NZ_JADBDZ010000001.1"/>
</dbReference>
<accession>A0ABR9JVT4</accession>
<comment type="caution">
    <text evidence="2">The sequence shown here is derived from an EMBL/GenBank/DDBJ whole genome shotgun (WGS) entry which is preliminary data.</text>
</comment>
<reference evidence="2 3" key="1">
    <citation type="submission" date="2020-10" db="EMBL/GenBank/DDBJ databases">
        <title>Sequencing the genomes of 1000 actinobacteria strains.</title>
        <authorList>
            <person name="Klenk H.-P."/>
        </authorList>
    </citation>
    <scope>NUCLEOTIDE SEQUENCE [LARGE SCALE GENOMIC DNA]</scope>
    <source>
        <strain evidence="2 3">DSM 46744</strain>
    </source>
</reference>
<keyword evidence="1" id="KW-0812">Transmembrane</keyword>
<proteinExistence type="predicted"/>
<sequence length="67" mass="7543">MNVVYLWVLGPTLLFAALALYVVFAGRSTKYVVFRTRTPARTPALGRRALLVNVVLREEPERDRAPA</sequence>
<keyword evidence="1" id="KW-1133">Transmembrane helix</keyword>
<dbReference type="EMBL" id="JADBDZ010000001">
    <property type="protein sequence ID" value="MBE1534670.1"/>
    <property type="molecule type" value="Genomic_DNA"/>
</dbReference>
<evidence type="ECO:0000256" key="1">
    <source>
        <dbReference type="SAM" id="Phobius"/>
    </source>
</evidence>
<name>A0ABR9JVT4_9ACTN</name>
<dbReference type="Proteomes" id="UP000627838">
    <property type="component" value="Unassembled WGS sequence"/>
</dbReference>
<organism evidence="2 3">
    <name type="scientific">Actinomadura algeriensis</name>
    <dbReference type="NCBI Taxonomy" id="1679523"/>
    <lineage>
        <taxon>Bacteria</taxon>
        <taxon>Bacillati</taxon>
        <taxon>Actinomycetota</taxon>
        <taxon>Actinomycetes</taxon>
        <taxon>Streptosporangiales</taxon>
        <taxon>Thermomonosporaceae</taxon>
        <taxon>Actinomadura</taxon>
    </lineage>
</organism>